<feature type="compositionally biased region" description="Polar residues" evidence="1">
    <location>
        <begin position="229"/>
        <end position="241"/>
    </location>
</feature>
<dbReference type="EMBL" id="HBIM01007683">
    <property type="protein sequence ID" value="CAE0408834.1"/>
    <property type="molecule type" value="Transcribed_RNA"/>
</dbReference>
<feature type="compositionally biased region" description="Polar residues" evidence="1">
    <location>
        <begin position="84"/>
        <end position="93"/>
    </location>
</feature>
<accession>A0A7S3L240</accession>
<feature type="compositionally biased region" description="Low complexity" evidence="1">
    <location>
        <begin position="55"/>
        <end position="83"/>
    </location>
</feature>
<sequence length="424" mass="46787">MDHHGSTASRQLPRALLVNKEASSCSFAQLLQQASAPDDEALLLQTSASLLTHTTTTNVPEPSSSWYNNNNNNNNTESSNSSSMFVSAQQSQPSPWPNITCPILESNHTPNHTLCDTINNNHQACSTKDNDWGLCQTIVPAGGDDYFPREYYYYHSPPPPQLAGATARQTAPDAFVVELELSSSSSSRDNQNNTRNLVDRLVHVLSHPENLTQWCDALPDEAVVLTTHTQGTEGGTRSSMGRDTAKNCPNDDENDVSRPYEAQWITATTTTALRPPAAACWYGVTATVCRTLGFPTYATIQILAEPIRRAVNVSLGPFPGNVTLEYRFQIIMTDKHEENGGKVRLINQVRVQHHDESSWVFFPSCWWLPTAVDYMNQTLSSMARLRCFVERHSTPAAVRVPSPTIEPPASPLSNDLTQPLLLLP</sequence>
<evidence type="ECO:0000256" key="1">
    <source>
        <dbReference type="SAM" id="MobiDB-lite"/>
    </source>
</evidence>
<proteinExistence type="predicted"/>
<reference evidence="2" key="1">
    <citation type="submission" date="2021-01" db="EMBL/GenBank/DDBJ databases">
        <authorList>
            <person name="Corre E."/>
            <person name="Pelletier E."/>
            <person name="Niang G."/>
            <person name="Scheremetjew M."/>
            <person name="Finn R."/>
            <person name="Kale V."/>
            <person name="Holt S."/>
            <person name="Cochrane G."/>
            <person name="Meng A."/>
            <person name="Brown T."/>
            <person name="Cohen L."/>
        </authorList>
    </citation>
    <scope>NUCLEOTIDE SEQUENCE</scope>
    <source>
        <strain evidence="2">CCMP127</strain>
    </source>
</reference>
<dbReference type="AlphaFoldDB" id="A0A7S3L240"/>
<feature type="region of interest" description="Disordered" evidence="1">
    <location>
        <begin position="229"/>
        <end position="255"/>
    </location>
</feature>
<name>A0A7S3L240_9STRA</name>
<organism evidence="2">
    <name type="scientific">Amphora coffeiformis</name>
    <dbReference type="NCBI Taxonomy" id="265554"/>
    <lineage>
        <taxon>Eukaryota</taxon>
        <taxon>Sar</taxon>
        <taxon>Stramenopiles</taxon>
        <taxon>Ochrophyta</taxon>
        <taxon>Bacillariophyta</taxon>
        <taxon>Bacillariophyceae</taxon>
        <taxon>Bacillariophycidae</taxon>
        <taxon>Thalassiophysales</taxon>
        <taxon>Catenulaceae</taxon>
        <taxon>Amphora</taxon>
    </lineage>
</organism>
<feature type="region of interest" description="Disordered" evidence="1">
    <location>
        <begin position="55"/>
        <end position="93"/>
    </location>
</feature>
<evidence type="ECO:0000313" key="2">
    <source>
        <dbReference type="EMBL" id="CAE0408834.1"/>
    </source>
</evidence>
<protein>
    <submittedName>
        <fullName evidence="2">Uncharacterized protein</fullName>
    </submittedName>
</protein>
<gene>
    <name evidence="2" type="ORF">ACOF00016_LOCUS6542</name>
</gene>